<organism evidence="2 3">
    <name type="scientific">Candidatus Phaeomarinibacter ectocarpi</name>
    <dbReference type="NCBI Taxonomy" id="1458461"/>
    <lineage>
        <taxon>Bacteria</taxon>
        <taxon>Pseudomonadati</taxon>
        <taxon>Pseudomonadota</taxon>
        <taxon>Alphaproteobacteria</taxon>
        <taxon>Hyphomicrobiales</taxon>
        <taxon>Parvibaculaceae</taxon>
        <taxon>Candidatus Phaeomarinibacter</taxon>
    </lineage>
</organism>
<accession>X5MNJ3</accession>
<dbReference type="Proteomes" id="UP000032160">
    <property type="component" value="Chromosome I"/>
</dbReference>
<evidence type="ECO:0000313" key="2">
    <source>
        <dbReference type="EMBL" id="CDO61325.1"/>
    </source>
</evidence>
<dbReference type="Pfam" id="PF13480">
    <property type="entry name" value="Acetyltransf_6"/>
    <property type="match status" value="1"/>
</dbReference>
<gene>
    <name evidence="2" type="ORF">BN1012_Phect3113</name>
</gene>
<dbReference type="OrthoDB" id="8193702at2"/>
<dbReference type="AlphaFoldDB" id="X5MNJ3"/>
<dbReference type="SUPFAM" id="SSF55729">
    <property type="entry name" value="Acyl-CoA N-acyltransferases (Nat)"/>
    <property type="match status" value="1"/>
</dbReference>
<dbReference type="STRING" id="1458461.BN1012_Phect3113"/>
<evidence type="ECO:0000259" key="1">
    <source>
        <dbReference type="Pfam" id="PF13480"/>
    </source>
</evidence>
<dbReference type="Gene3D" id="3.40.630.30">
    <property type="match status" value="1"/>
</dbReference>
<keyword evidence="3" id="KW-1185">Reference proteome</keyword>
<reference evidence="2 3" key="1">
    <citation type="journal article" date="2014" name="Front. Genet.">
        <title>Genome and metabolic network of "Candidatus Phaeomarinobacter ectocarpi" Ec32, a new candidate genus of Alphaproteobacteria frequently associated with brown algae.</title>
        <authorList>
            <person name="Dittami S.M."/>
            <person name="Barbeyron T."/>
            <person name="Boyen C."/>
            <person name="Cambefort J."/>
            <person name="Collet G."/>
            <person name="Delage L."/>
            <person name="Gobet A."/>
            <person name="Groisillier A."/>
            <person name="Leblanc C."/>
            <person name="Michel G."/>
            <person name="Scornet D."/>
            <person name="Siegel A."/>
            <person name="Tapia J.E."/>
            <person name="Tonon T."/>
        </authorList>
    </citation>
    <scope>NUCLEOTIDE SEQUENCE [LARGE SCALE GENOMIC DNA]</scope>
    <source>
        <strain evidence="2 3">Ec32</strain>
    </source>
</reference>
<sequence length="413" mass="45931">MSQNAASPTSIIRSPASSAGDASLHIVRSIDDVQYRVSIYHNLDDCAVAWRLLEQTAHATAFQQHAWLCAWMATVGKAREIEPCIALVRDPDGELVMILPFAVERVMGVSTLVWLAQDEADYHGPLIHPNWNSNTTRQELGRILNVIATTVAKVDAFSLTKTLTEIEGVRNPLTLLEHDAHPSSGHAISLDHDDFNTFYAAARSKSTRKRDRQRRRRLDESGDVAFTIPTTRADQHAMLEAILKQKATWLSERGIVDPFGSDEVKAFLHGLIDDHTMRNSLHLSALTLDGDVIAGNVGFVRGDRFYAVIGSVTEGEASRHSPGTIHLHELLRWCFANNISAFDLTVGDEGYKKDWCDAHLDLIDIRIPLTFSGYLFTLPSRLKDTLKRRIKASPAMFNLALLARRAVRSVIPA</sequence>
<name>X5MNJ3_9HYPH</name>
<dbReference type="RefSeq" id="WP_043949150.1">
    <property type="nucleotide sequence ID" value="NZ_HG966617.1"/>
</dbReference>
<dbReference type="HOGENOM" id="CLU_046277_2_0_5"/>
<feature type="domain" description="BioF2-like acetyltransferase" evidence="1">
    <location>
        <begin position="205"/>
        <end position="353"/>
    </location>
</feature>
<evidence type="ECO:0000313" key="3">
    <source>
        <dbReference type="Proteomes" id="UP000032160"/>
    </source>
</evidence>
<dbReference type="EMBL" id="HG966617">
    <property type="protein sequence ID" value="CDO61325.1"/>
    <property type="molecule type" value="Genomic_DNA"/>
</dbReference>
<proteinExistence type="predicted"/>
<dbReference type="InterPro" id="IPR038740">
    <property type="entry name" value="BioF2-like_GNAT_dom"/>
</dbReference>
<dbReference type="KEGG" id="pect:BN1012_Phect3113"/>
<protein>
    <recommendedName>
        <fullName evidence="1">BioF2-like acetyltransferase domain-containing protein</fullName>
    </recommendedName>
</protein>
<dbReference type="InterPro" id="IPR016181">
    <property type="entry name" value="Acyl_CoA_acyltransferase"/>
</dbReference>